<evidence type="ECO:0000313" key="10">
    <source>
        <dbReference type="Proteomes" id="UP000255425"/>
    </source>
</evidence>
<dbReference type="GO" id="GO:0050415">
    <property type="term" value="F:formimidoylglutamase activity"/>
    <property type="evidence" value="ECO:0007669"/>
    <property type="project" value="UniProtKB-UniRule"/>
</dbReference>
<sequence>MYKLAEPNLWTGRLDSGTDKRQFRHFQTVKFEDLNNLVLSKERKGVGLLGYAVDKGVELNKGRIGAKEGPNAIKKAFAGLPDLNQCEEIVDYGNVEHSHEHLIETQEEYAILAAKSIKNHSQTFLLGGGHDIAYAQYLATRKVFPNQSIGVINIDAHFDTRDEDESTSGTSFRQILEQDEQADYLVLGISQGGNTQGLFDYAKQKEIQYVFADELLHQVSPPIKDMIEHFIHDHETIMFTICMDVVDSAFAPDVSAPAVLGIYPHTVFELAKRIIPGHKVNSISIAEMNPQYDLDQRTAKLVANLVHHFLI</sequence>
<evidence type="ECO:0000256" key="5">
    <source>
        <dbReference type="HAMAP-Rule" id="MF_00737"/>
    </source>
</evidence>
<dbReference type="GO" id="GO:0019557">
    <property type="term" value="P:L-histidine catabolic process to glutamate and formate"/>
    <property type="evidence" value="ECO:0007669"/>
    <property type="project" value="UniProtKB-UniPathway"/>
</dbReference>
<dbReference type="GO" id="GO:0030145">
    <property type="term" value="F:manganese ion binding"/>
    <property type="evidence" value="ECO:0007669"/>
    <property type="project" value="UniProtKB-UniRule"/>
</dbReference>
<comment type="pathway">
    <text evidence="5">Amino-acid degradation; L-histidine degradation into L-glutamate; L-glutamate from N-formimidoyl-L-glutamate (hydrolase route): step 1/1.</text>
</comment>
<dbReference type="AlphaFoldDB" id="A0A380H184"/>
<feature type="binding site" evidence="5">
    <location>
        <position position="155"/>
    </location>
    <ligand>
        <name>Mn(2+)</name>
        <dbReference type="ChEBI" id="CHEBI:29035"/>
        <label>2</label>
    </ligand>
</feature>
<dbReference type="RefSeq" id="WP_115312785.1">
    <property type="nucleotide sequence ID" value="NZ_CP066042.1"/>
</dbReference>
<accession>A0A380H184</accession>
<proteinExistence type="inferred from homology"/>
<dbReference type="InterPro" id="IPR006035">
    <property type="entry name" value="Ureohydrolase"/>
</dbReference>
<dbReference type="InterPro" id="IPR005923">
    <property type="entry name" value="HutG"/>
</dbReference>
<comment type="cofactor">
    <cofactor evidence="5 7">
        <name>Mn(2+)</name>
        <dbReference type="ChEBI" id="CHEBI:29035"/>
    </cofactor>
    <text evidence="5 7">Binds 2 manganese ions per subunit.</text>
</comment>
<comment type="catalytic activity">
    <reaction evidence="5">
        <text>N-formimidoyl-L-glutamate + H2O = formamide + L-glutamate</text>
        <dbReference type="Rhea" id="RHEA:22492"/>
        <dbReference type="ChEBI" id="CHEBI:15377"/>
        <dbReference type="ChEBI" id="CHEBI:16397"/>
        <dbReference type="ChEBI" id="CHEBI:29985"/>
        <dbReference type="ChEBI" id="CHEBI:58928"/>
        <dbReference type="EC" id="3.5.3.8"/>
    </reaction>
</comment>
<evidence type="ECO:0000256" key="4">
    <source>
        <dbReference type="ARBA" id="ARBA00023211"/>
    </source>
</evidence>
<comment type="function">
    <text evidence="5">Catalyzes the conversion of N-formimidoyl-L-glutamate to L-glutamate and formamide.</text>
</comment>
<comment type="similarity">
    <text evidence="5 8">Belongs to the arginase family.</text>
</comment>
<dbReference type="PANTHER" id="PTHR11358:SF35">
    <property type="entry name" value="FORMIMIDOYLGLUTAMASE"/>
    <property type="match status" value="1"/>
</dbReference>
<keyword evidence="3 5" id="KW-0369">Histidine metabolism</keyword>
<organism evidence="9 10">
    <name type="scientific">Staphylococcus saccharolyticus</name>
    <dbReference type="NCBI Taxonomy" id="33028"/>
    <lineage>
        <taxon>Bacteria</taxon>
        <taxon>Bacillati</taxon>
        <taxon>Bacillota</taxon>
        <taxon>Bacilli</taxon>
        <taxon>Bacillales</taxon>
        <taxon>Staphylococcaceae</taxon>
        <taxon>Staphylococcus</taxon>
    </lineage>
</organism>
<dbReference type="InterPro" id="IPR023696">
    <property type="entry name" value="Ureohydrolase_dom_sf"/>
</dbReference>
<feature type="binding site" evidence="7">
    <location>
        <position position="157"/>
    </location>
    <ligand>
        <name>Mn(2+)</name>
        <dbReference type="ChEBI" id="CHEBI:29035"/>
        <label>1</label>
    </ligand>
</feature>
<dbReference type="UniPathway" id="UPA00379">
    <property type="reaction ID" value="UER00552"/>
</dbReference>
<feature type="binding site" evidence="7">
    <location>
        <position position="244"/>
    </location>
    <ligand>
        <name>Mn(2+)</name>
        <dbReference type="ChEBI" id="CHEBI:29035"/>
        <label>1</label>
    </ligand>
</feature>
<dbReference type="Pfam" id="PF00491">
    <property type="entry name" value="Arginase"/>
    <property type="match status" value="1"/>
</dbReference>
<dbReference type="EC" id="3.5.3.8" evidence="5 6"/>
<feature type="binding site" evidence="5">
    <location>
        <position position="242"/>
    </location>
    <ligand>
        <name>Mn(2+)</name>
        <dbReference type="ChEBI" id="CHEBI:29035"/>
        <label>2</label>
    </ligand>
</feature>
<dbReference type="CDD" id="cd09988">
    <property type="entry name" value="Formimidoylglutamase"/>
    <property type="match status" value="1"/>
</dbReference>
<dbReference type="GeneID" id="63934851"/>
<feature type="binding site" evidence="5 7">
    <location>
        <position position="159"/>
    </location>
    <ligand>
        <name>Mn(2+)</name>
        <dbReference type="ChEBI" id="CHEBI:29035"/>
        <label>1</label>
    </ligand>
</feature>
<keyword evidence="4 5" id="KW-0464">Manganese</keyword>
<evidence type="ECO:0000256" key="3">
    <source>
        <dbReference type="ARBA" id="ARBA00022808"/>
    </source>
</evidence>
<dbReference type="SUPFAM" id="SSF52768">
    <property type="entry name" value="Arginase/deacetylase"/>
    <property type="match status" value="1"/>
</dbReference>
<dbReference type="GO" id="GO:0019556">
    <property type="term" value="P:L-histidine catabolic process to glutamate and formamide"/>
    <property type="evidence" value="ECO:0007669"/>
    <property type="project" value="UniProtKB-UniRule"/>
</dbReference>
<feature type="binding site" evidence="5 7">
    <location>
        <position position="130"/>
    </location>
    <ligand>
        <name>Mn(2+)</name>
        <dbReference type="ChEBI" id="CHEBI:29035"/>
        <label>1</label>
    </ligand>
</feature>
<keyword evidence="10" id="KW-1185">Reference proteome</keyword>
<keyword evidence="1 5" id="KW-0479">Metal-binding</keyword>
<dbReference type="Gene3D" id="3.40.800.10">
    <property type="entry name" value="Ureohydrolase domain"/>
    <property type="match status" value="1"/>
</dbReference>
<gene>
    <name evidence="5 9" type="primary">hutG</name>
    <name evidence="9" type="ORF">NCTC11807_00732</name>
</gene>
<feature type="binding site" evidence="5 7">
    <location>
        <position position="242"/>
    </location>
    <ligand>
        <name>Mn(2+)</name>
        <dbReference type="ChEBI" id="CHEBI:29035"/>
        <label>1</label>
    </ligand>
</feature>
<name>A0A380H184_9STAP</name>
<evidence type="ECO:0000256" key="8">
    <source>
        <dbReference type="PROSITE-ProRule" id="PRU00742"/>
    </source>
</evidence>
<evidence type="ECO:0000256" key="2">
    <source>
        <dbReference type="ARBA" id="ARBA00022801"/>
    </source>
</evidence>
<reference evidence="9 10" key="1">
    <citation type="submission" date="2018-06" db="EMBL/GenBank/DDBJ databases">
        <authorList>
            <consortium name="Pathogen Informatics"/>
            <person name="Doyle S."/>
        </authorList>
    </citation>
    <scope>NUCLEOTIDE SEQUENCE [LARGE SCALE GENOMIC DNA]</scope>
    <source>
        <strain evidence="9 10">NCTC11807</strain>
    </source>
</reference>
<dbReference type="HAMAP" id="MF_00737">
    <property type="entry name" value="Formimidoylglutam"/>
    <property type="match status" value="1"/>
</dbReference>
<evidence type="ECO:0000256" key="1">
    <source>
        <dbReference type="ARBA" id="ARBA00022723"/>
    </source>
</evidence>
<dbReference type="NCBIfam" id="TIGR01227">
    <property type="entry name" value="hutG"/>
    <property type="match status" value="1"/>
</dbReference>
<dbReference type="PANTHER" id="PTHR11358">
    <property type="entry name" value="ARGINASE/AGMATINASE"/>
    <property type="match status" value="1"/>
</dbReference>
<feature type="binding site" evidence="5">
    <location>
        <position position="157"/>
    </location>
    <ligand>
        <name>Mn(2+)</name>
        <dbReference type="ChEBI" id="CHEBI:29035"/>
        <label>2</label>
    </ligand>
</feature>
<dbReference type="PIRSF" id="PIRSF036979">
    <property type="entry name" value="Arginase"/>
    <property type="match status" value="1"/>
</dbReference>
<evidence type="ECO:0000313" key="9">
    <source>
        <dbReference type="EMBL" id="SUM69139.1"/>
    </source>
</evidence>
<evidence type="ECO:0000256" key="7">
    <source>
        <dbReference type="PIRSR" id="PIRSR036979-1"/>
    </source>
</evidence>
<dbReference type="Proteomes" id="UP000255425">
    <property type="component" value="Unassembled WGS sequence"/>
</dbReference>
<feature type="binding site" evidence="5">
    <location>
        <position position="244"/>
    </location>
    <ligand>
        <name>Mn(2+)</name>
        <dbReference type="ChEBI" id="CHEBI:29035"/>
        <label>2</label>
    </ligand>
</feature>
<feature type="binding site" evidence="5 7">
    <location>
        <position position="155"/>
    </location>
    <ligand>
        <name>Mn(2+)</name>
        <dbReference type="ChEBI" id="CHEBI:29035"/>
        <label>1</label>
    </ligand>
</feature>
<evidence type="ECO:0000256" key="6">
    <source>
        <dbReference type="NCBIfam" id="TIGR01227"/>
    </source>
</evidence>
<protein>
    <recommendedName>
        <fullName evidence="5 6">Formimidoylglutamase</fullName>
        <ecNumber evidence="5 6">3.5.3.8</ecNumber>
    </recommendedName>
    <alternativeName>
        <fullName evidence="5">Formiminoglutamase</fullName>
    </alternativeName>
    <alternativeName>
        <fullName evidence="5">Formiminoglutamate hydrolase</fullName>
    </alternativeName>
</protein>
<dbReference type="GO" id="GO:0033389">
    <property type="term" value="P:putrescine biosynthetic process from arginine, via agmatine"/>
    <property type="evidence" value="ECO:0007669"/>
    <property type="project" value="TreeGrafter"/>
</dbReference>
<dbReference type="GO" id="GO:0008783">
    <property type="term" value="F:agmatinase activity"/>
    <property type="evidence" value="ECO:0007669"/>
    <property type="project" value="TreeGrafter"/>
</dbReference>
<dbReference type="EMBL" id="UHDZ01000001">
    <property type="protein sequence ID" value="SUM69139.1"/>
    <property type="molecule type" value="Genomic_DNA"/>
</dbReference>
<keyword evidence="2 5" id="KW-0378">Hydrolase</keyword>
<dbReference type="PROSITE" id="PS51409">
    <property type="entry name" value="ARGINASE_2"/>
    <property type="match status" value="1"/>
</dbReference>